<feature type="domain" description="Response regulatory" evidence="12">
    <location>
        <begin position="3"/>
        <end position="120"/>
    </location>
</feature>
<evidence type="ECO:0000256" key="9">
    <source>
        <dbReference type="ARBA" id="ARBA00024867"/>
    </source>
</evidence>
<evidence type="ECO:0000256" key="2">
    <source>
        <dbReference type="ARBA" id="ARBA00018672"/>
    </source>
</evidence>
<feature type="domain" description="HTH araC/xylS-type" evidence="11">
    <location>
        <begin position="438"/>
        <end position="536"/>
    </location>
</feature>
<protein>
    <recommendedName>
        <fullName evidence="2">Stage 0 sporulation protein A homolog</fullName>
    </recommendedName>
</protein>
<dbReference type="SMART" id="SM00448">
    <property type="entry name" value="REC"/>
    <property type="match status" value="1"/>
</dbReference>
<evidence type="ECO:0000256" key="1">
    <source>
        <dbReference type="ARBA" id="ARBA00004496"/>
    </source>
</evidence>
<dbReference type="Gene3D" id="3.40.50.2300">
    <property type="match status" value="1"/>
</dbReference>
<keyword evidence="6" id="KW-0805">Transcription regulation</keyword>
<dbReference type="CDD" id="cd17536">
    <property type="entry name" value="REC_YesN-like"/>
    <property type="match status" value="1"/>
</dbReference>
<dbReference type="GO" id="GO:0043565">
    <property type="term" value="F:sequence-specific DNA binding"/>
    <property type="evidence" value="ECO:0007669"/>
    <property type="project" value="InterPro"/>
</dbReference>
<feature type="modified residue" description="4-aspartylphosphate" evidence="10">
    <location>
        <position position="55"/>
    </location>
</feature>
<organism evidence="13 14">
    <name type="scientific">Ruminiclostridium hungatei</name>
    <name type="common">Clostridium hungatei</name>
    <dbReference type="NCBI Taxonomy" id="48256"/>
    <lineage>
        <taxon>Bacteria</taxon>
        <taxon>Bacillati</taxon>
        <taxon>Bacillota</taxon>
        <taxon>Clostridia</taxon>
        <taxon>Eubacteriales</taxon>
        <taxon>Oscillospiraceae</taxon>
        <taxon>Ruminiclostridium</taxon>
    </lineage>
</organism>
<evidence type="ECO:0000256" key="7">
    <source>
        <dbReference type="ARBA" id="ARBA00023125"/>
    </source>
</evidence>
<evidence type="ECO:0000256" key="4">
    <source>
        <dbReference type="ARBA" id="ARBA00022553"/>
    </source>
</evidence>
<comment type="function">
    <text evidence="9">May play the central regulatory role in sporulation. It may be an element of the effector pathway responsible for the activation of sporulation genes in response to nutritional stress. Spo0A may act in concert with spo0H (a sigma factor) to control the expression of some genes that are critical to the sporulation process.</text>
</comment>
<evidence type="ECO:0000313" key="14">
    <source>
        <dbReference type="Proteomes" id="UP000191554"/>
    </source>
</evidence>
<reference evidence="13 14" key="1">
    <citation type="submission" date="2017-03" db="EMBL/GenBank/DDBJ databases">
        <title>Genome sequence of Clostridium hungatei DSM 14427.</title>
        <authorList>
            <person name="Poehlein A."/>
            <person name="Daniel R."/>
        </authorList>
    </citation>
    <scope>NUCLEOTIDE SEQUENCE [LARGE SCALE GENOMIC DNA]</scope>
    <source>
        <strain evidence="13 14">DSM 14427</strain>
    </source>
</reference>
<evidence type="ECO:0000256" key="8">
    <source>
        <dbReference type="ARBA" id="ARBA00023163"/>
    </source>
</evidence>
<dbReference type="InterPro" id="IPR009057">
    <property type="entry name" value="Homeodomain-like_sf"/>
</dbReference>
<dbReference type="SUPFAM" id="SSF52172">
    <property type="entry name" value="CheY-like"/>
    <property type="match status" value="1"/>
</dbReference>
<evidence type="ECO:0000259" key="12">
    <source>
        <dbReference type="PROSITE" id="PS50110"/>
    </source>
</evidence>
<dbReference type="PROSITE" id="PS01124">
    <property type="entry name" value="HTH_ARAC_FAMILY_2"/>
    <property type="match status" value="1"/>
</dbReference>
<dbReference type="SMART" id="SM00342">
    <property type="entry name" value="HTH_ARAC"/>
    <property type="match status" value="1"/>
</dbReference>
<dbReference type="PANTHER" id="PTHR42713">
    <property type="entry name" value="HISTIDINE KINASE-RELATED"/>
    <property type="match status" value="1"/>
</dbReference>
<dbReference type="Pfam" id="PF00072">
    <property type="entry name" value="Response_reg"/>
    <property type="match status" value="1"/>
</dbReference>
<evidence type="ECO:0000256" key="3">
    <source>
        <dbReference type="ARBA" id="ARBA00022490"/>
    </source>
</evidence>
<dbReference type="InterPro" id="IPR001789">
    <property type="entry name" value="Sig_transdc_resp-reg_receiver"/>
</dbReference>
<evidence type="ECO:0000256" key="6">
    <source>
        <dbReference type="ARBA" id="ARBA00023015"/>
    </source>
</evidence>
<dbReference type="SUPFAM" id="SSF46689">
    <property type="entry name" value="Homeodomain-like"/>
    <property type="match status" value="2"/>
</dbReference>
<dbReference type="GO" id="GO:0000160">
    <property type="term" value="P:phosphorelay signal transduction system"/>
    <property type="evidence" value="ECO:0007669"/>
    <property type="project" value="UniProtKB-KW"/>
</dbReference>
<dbReference type="Proteomes" id="UP000191554">
    <property type="component" value="Unassembled WGS sequence"/>
</dbReference>
<keyword evidence="14" id="KW-1185">Reference proteome</keyword>
<keyword evidence="4 10" id="KW-0597">Phosphoprotein</keyword>
<dbReference type="InterPro" id="IPR011006">
    <property type="entry name" value="CheY-like_superfamily"/>
</dbReference>
<dbReference type="InterPro" id="IPR051552">
    <property type="entry name" value="HptR"/>
</dbReference>
<dbReference type="OrthoDB" id="1736396at2"/>
<evidence type="ECO:0000256" key="5">
    <source>
        <dbReference type="ARBA" id="ARBA00023012"/>
    </source>
</evidence>
<evidence type="ECO:0000259" key="11">
    <source>
        <dbReference type="PROSITE" id="PS01124"/>
    </source>
</evidence>
<dbReference type="Pfam" id="PF12833">
    <property type="entry name" value="HTH_18"/>
    <property type="match status" value="1"/>
</dbReference>
<evidence type="ECO:0000256" key="10">
    <source>
        <dbReference type="PROSITE-ProRule" id="PRU00169"/>
    </source>
</evidence>
<dbReference type="GO" id="GO:0003700">
    <property type="term" value="F:DNA-binding transcription factor activity"/>
    <property type="evidence" value="ECO:0007669"/>
    <property type="project" value="InterPro"/>
</dbReference>
<dbReference type="EMBL" id="MZGX01000010">
    <property type="protein sequence ID" value="OPX44256.1"/>
    <property type="molecule type" value="Genomic_DNA"/>
</dbReference>
<comment type="subcellular location">
    <subcellularLocation>
        <location evidence="1">Cytoplasm</location>
    </subcellularLocation>
</comment>
<keyword evidence="7" id="KW-0238">DNA-binding</keyword>
<keyword evidence="8" id="KW-0804">Transcription</keyword>
<dbReference type="RefSeq" id="WP_080064256.1">
    <property type="nucleotide sequence ID" value="NZ_MZGX01000010.1"/>
</dbReference>
<dbReference type="GO" id="GO:0005737">
    <property type="term" value="C:cytoplasm"/>
    <property type="evidence" value="ECO:0007669"/>
    <property type="project" value="UniProtKB-SubCell"/>
</dbReference>
<dbReference type="PROSITE" id="PS50110">
    <property type="entry name" value="RESPONSE_REGULATORY"/>
    <property type="match status" value="1"/>
</dbReference>
<dbReference type="AlphaFoldDB" id="A0A1V4SL90"/>
<comment type="caution">
    <text evidence="13">The sequence shown here is derived from an EMBL/GenBank/DDBJ whole genome shotgun (WGS) entry which is preliminary data.</text>
</comment>
<evidence type="ECO:0000313" key="13">
    <source>
        <dbReference type="EMBL" id="OPX44256.1"/>
    </source>
</evidence>
<sequence length="540" mass="62378">MYKVLIIDDESIIRKGIKNIVNWKQLDCEVCADACDGIEGIELIKKFLPEIIITDIRMPGLDGLSMIKQVKAIVPYTKIIILTGYRDFDYVQEAIKFGAFDFLLKPSKIEELTAVLTRAVNELNDQQIRHMEKDRFKLLFEQSIPILREKLLYDIIYGLNTNEYEITEKMKLFNIDIQNFVLVLMENDYDEKSNSSQYDKHLYQFGIVNSFEEIFAEKYEVLSIMLNSSRVGFIIQKPDKIPLDIEEVSEKCGYLQEVINNGFGFTVTIAVSSSGISALELPDKLKECLGSLEYKSYMGANSIIQYSDLNSFFRYEDYSTLDKYQKQLLESIKSGNEDLVRVTTQNIARYVTANNININYMKNFYYTTLSSINNIRISVSAIEVDKKHEEGKDIASLLKLIEKSESAEELNSLLEDVAVRIAGKVNCFNNKSIKLILRKAIDYIQEHYNEQVTLNEVADNIYVSTFYISRMFKRELGKSFVDYLNDVRIEKSKELLKDVKYKTYEVAEIVGIPDPHYFSKLFKKHSGMTPSEYRETLALS</sequence>
<dbReference type="PANTHER" id="PTHR42713:SF3">
    <property type="entry name" value="TRANSCRIPTIONAL REGULATORY PROTEIN HPTR"/>
    <property type="match status" value="1"/>
</dbReference>
<gene>
    <name evidence="13" type="ORF">CLHUN_18100</name>
</gene>
<dbReference type="STRING" id="48256.CLHUN_18100"/>
<dbReference type="Gene3D" id="1.10.10.60">
    <property type="entry name" value="Homeodomain-like"/>
    <property type="match status" value="2"/>
</dbReference>
<accession>A0A1V4SL90</accession>
<name>A0A1V4SL90_RUMHU</name>
<keyword evidence="3" id="KW-0963">Cytoplasm</keyword>
<keyword evidence="5" id="KW-0902">Two-component regulatory system</keyword>
<proteinExistence type="predicted"/>
<dbReference type="InterPro" id="IPR018060">
    <property type="entry name" value="HTH_AraC"/>
</dbReference>